<proteinExistence type="inferred from homology"/>
<dbReference type="InterPro" id="IPR043427">
    <property type="entry name" value="YscJ/FliF"/>
</dbReference>
<evidence type="ECO:0000256" key="5">
    <source>
        <dbReference type="ARBA" id="ARBA00022692"/>
    </source>
</evidence>
<sequence length="540" mass="57507">MGGFIDFLKGLGAPRLVAMLAVTLSLIGFFGFVALRVSDAGLVPVFSDLTLQDSSAVIKELEAQNIPYQTSRDGSTIMVPSESVAQVRMKLAEQGLPSGGGVGWEIFDKGDGLSSTSFLQNVNRLRALEGELARSIRSLDRVAAARVHLVVPERPLFARDAPKPTASIVLRVSGDLGQGQVRAIVHLVASAVQGLDPEAISIVDETGRLLADGANMDKDGLPSGAQEREAAFERRVKDQVQGIVERVVGAGRARAEVNATFDYSKVTNTSDTFDPDSRVVRSTQTSEEKNDSTEGPGTVSVSTQLPNQQGSNPADPAAASREKSEKANETVNYEISRSTRTEVLEAGRLKKVSVAVLVDGIYASDPSGSVTYAPRAQEELDRIAALVRSAIGFDQGRGDQIEVVNLRFAEPPGVRPIDDAAGFASLGITKNDLMQVIEMIVLGIVSLLVLLLVVRPLVRRILTPEQRAALPALAPTVSPSSPLEQALAPASPPDPTARMIELSQVNGKVHAQSLQKVGELAQRNPAETVSIIRQWLAEPA</sequence>
<dbReference type="GO" id="GO:0005886">
    <property type="term" value="C:plasma membrane"/>
    <property type="evidence" value="ECO:0007669"/>
    <property type="project" value="UniProtKB-SubCell"/>
</dbReference>
<evidence type="ECO:0000256" key="7">
    <source>
        <dbReference type="ARBA" id="ARBA00023136"/>
    </source>
</evidence>
<keyword evidence="5 11" id="KW-0812">Transmembrane</keyword>
<keyword evidence="14" id="KW-0969">Cilium</keyword>
<organism evidence="14 15">
    <name type="scientific">Terrihabitans soli</name>
    <dbReference type="NCBI Taxonomy" id="708113"/>
    <lineage>
        <taxon>Bacteria</taxon>
        <taxon>Pseudomonadati</taxon>
        <taxon>Pseudomonadota</taxon>
        <taxon>Alphaproteobacteria</taxon>
        <taxon>Hyphomicrobiales</taxon>
        <taxon>Terrihabitans</taxon>
    </lineage>
</organism>
<dbReference type="InterPro" id="IPR000067">
    <property type="entry name" value="FlgMring_FliF"/>
</dbReference>
<evidence type="ECO:0000256" key="8">
    <source>
        <dbReference type="ARBA" id="ARBA00023143"/>
    </source>
</evidence>
<keyword evidence="7 11" id="KW-0472">Membrane</keyword>
<evidence type="ECO:0000256" key="9">
    <source>
        <dbReference type="PIRNR" id="PIRNR004862"/>
    </source>
</evidence>
<gene>
    <name evidence="14" type="primary">fliF</name>
    <name evidence="14" type="ORF">IZ6_07230</name>
</gene>
<dbReference type="RefSeq" id="WP_222876653.1">
    <property type="nucleotide sequence ID" value="NZ_AP023361.1"/>
</dbReference>
<comment type="function">
    <text evidence="9">The M ring may be actively involved in energy transduction.</text>
</comment>
<feature type="transmembrane region" description="Helical" evidence="11">
    <location>
        <begin position="439"/>
        <end position="458"/>
    </location>
</feature>
<dbReference type="Proteomes" id="UP000515317">
    <property type="component" value="Chromosome"/>
</dbReference>
<comment type="subcellular location">
    <subcellularLocation>
        <location evidence="1 9">Bacterial flagellum basal body</location>
    </subcellularLocation>
    <subcellularLocation>
        <location evidence="2">Cell membrane</location>
        <topology evidence="2">Multi-pass membrane protein</topology>
    </subcellularLocation>
</comment>
<feature type="region of interest" description="Disordered" evidence="10">
    <location>
        <begin position="473"/>
        <end position="495"/>
    </location>
</feature>
<evidence type="ECO:0000256" key="11">
    <source>
        <dbReference type="SAM" id="Phobius"/>
    </source>
</evidence>
<dbReference type="InterPro" id="IPR006182">
    <property type="entry name" value="FliF_N_dom"/>
</dbReference>
<dbReference type="GO" id="GO:0071973">
    <property type="term" value="P:bacterial-type flagellum-dependent cell motility"/>
    <property type="evidence" value="ECO:0007669"/>
    <property type="project" value="InterPro"/>
</dbReference>
<dbReference type="Gene3D" id="3.30.300.30">
    <property type="match status" value="1"/>
</dbReference>
<keyword evidence="14" id="KW-0282">Flagellum</keyword>
<dbReference type="Pfam" id="PF01514">
    <property type="entry name" value="YscJ_FliF"/>
    <property type="match status" value="1"/>
</dbReference>
<dbReference type="PANTHER" id="PTHR30046">
    <property type="entry name" value="FLAGELLAR M-RING PROTEIN"/>
    <property type="match status" value="1"/>
</dbReference>
<keyword evidence="6 11" id="KW-1133">Transmembrane helix</keyword>
<evidence type="ECO:0000256" key="2">
    <source>
        <dbReference type="ARBA" id="ARBA00004651"/>
    </source>
</evidence>
<keyword evidence="15" id="KW-1185">Reference proteome</keyword>
<feature type="region of interest" description="Disordered" evidence="10">
    <location>
        <begin position="266"/>
        <end position="333"/>
    </location>
</feature>
<dbReference type="InterPro" id="IPR045851">
    <property type="entry name" value="AMP-bd_C_sf"/>
</dbReference>
<evidence type="ECO:0000313" key="14">
    <source>
        <dbReference type="EMBL" id="BCJ89988.1"/>
    </source>
</evidence>
<dbReference type="GO" id="GO:0009431">
    <property type="term" value="C:bacterial-type flagellum basal body, MS ring"/>
    <property type="evidence" value="ECO:0007669"/>
    <property type="project" value="InterPro"/>
</dbReference>
<dbReference type="PIRSF" id="PIRSF004862">
    <property type="entry name" value="FliF"/>
    <property type="match status" value="1"/>
</dbReference>
<evidence type="ECO:0000256" key="3">
    <source>
        <dbReference type="ARBA" id="ARBA00007971"/>
    </source>
</evidence>
<evidence type="ECO:0000256" key="6">
    <source>
        <dbReference type="ARBA" id="ARBA00022989"/>
    </source>
</evidence>
<reference evidence="14 15" key="1">
    <citation type="submission" date="2020-08" db="EMBL/GenBank/DDBJ databases">
        <title>Genome sequence of Rhizobiales bacterium strain IZ6.</title>
        <authorList>
            <person name="Nakai R."/>
            <person name="Naganuma T."/>
        </authorList>
    </citation>
    <scope>NUCLEOTIDE SEQUENCE [LARGE SCALE GENOMIC DNA]</scope>
    <source>
        <strain evidence="14 15">IZ6</strain>
    </source>
</reference>
<dbReference type="KEGG" id="tso:IZ6_07230"/>
<keyword evidence="4" id="KW-1003">Cell membrane</keyword>
<feature type="compositionally biased region" description="Polar residues" evidence="10">
    <location>
        <begin position="293"/>
        <end position="312"/>
    </location>
</feature>
<dbReference type="GO" id="GO:0003774">
    <property type="term" value="F:cytoskeletal motor activity"/>
    <property type="evidence" value="ECO:0007669"/>
    <property type="project" value="InterPro"/>
</dbReference>
<comment type="similarity">
    <text evidence="3 9">Belongs to the FliF family.</text>
</comment>
<dbReference type="InterPro" id="IPR013556">
    <property type="entry name" value="Flag_M-ring_C"/>
</dbReference>
<evidence type="ECO:0000256" key="10">
    <source>
        <dbReference type="SAM" id="MobiDB-lite"/>
    </source>
</evidence>
<feature type="domain" description="Flagellar M-ring C-terminal" evidence="13">
    <location>
        <begin position="245"/>
        <end position="408"/>
    </location>
</feature>
<dbReference type="Pfam" id="PF08345">
    <property type="entry name" value="YscJ_FliF_C"/>
    <property type="match status" value="1"/>
</dbReference>
<feature type="transmembrane region" description="Helical" evidence="11">
    <location>
        <begin position="16"/>
        <end position="35"/>
    </location>
</feature>
<protein>
    <recommendedName>
        <fullName evidence="9">Flagellar M-ring protein</fullName>
    </recommendedName>
</protein>
<dbReference type="EMBL" id="AP023361">
    <property type="protein sequence ID" value="BCJ89988.1"/>
    <property type="molecule type" value="Genomic_DNA"/>
</dbReference>
<evidence type="ECO:0000256" key="1">
    <source>
        <dbReference type="ARBA" id="ARBA00004117"/>
    </source>
</evidence>
<keyword evidence="8 9" id="KW-0975">Bacterial flagellum</keyword>
<evidence type="ECO:0000313" key="15">
    <source>
        <dbReference type="Proteomes" id="UP000515317"/>
    </source>
</evidence>
<evidence type="ECO:0000259" key="13">
    <source>
        <dbReference type="Pfam" id="PF08345"/>
    </source>
</evidence>
<evidence type="ECO:0000256" key="4">
    <source>
        <dbReference type="ARBA" id="ARBA00022475"/>
    </source>
</evidence>
<dbReference type="PRINTS" id="PR01009">
    <property type="entry name" value="FLGMRINGFLIF"/>
</dbReference>
<feature type="domain" description="Flagellar M-ring N-terminal" evidence="12">
    <location>
        <begin position="42"/>
        <end position="211"/>
    </location>
</feature>
<evidence type="ECO:0000259" key="12">
    <source>
        <dbReference type="Pfam" id="PF01514"/>
    </source>
</evidence>
<keyword evidence="14" id="KW-0966">Cell projection</keyword>
<name>A0A6S6QU40_9HYPH</name>
<dbReference type="AlphaFoldDB" id="A0A6S6QU40"/>
<accession>A0A6S6QU40</accession>
<dbReference type="NCBIfam" id="TIGR00206">
    <property type="entry name" value="fliF"/>
    <property type="match status" value="1"/>
</dbReference>
<dbReference type="PANTHER" id="PTHR30046:SF0">
    <property type="entry name" value="FLAGELLAR M-RING PROTEIN"/>
    <property type="match status" value="1"/>
</dbReference>